<dbReference type="AlphaFoldDB" id="A0A318SVB7"/>
<dbReference type="CDD" id="cd06267">
    <property type="entry name" value="PBP1_LacI_sugar_binding-like"/>
    <property type="match status" value="1"/>
</dbReference>
<proteinExistence type="predicted"/>
<sequence length="332" mass="35232">MATLKDVAREAGVSPAAVSRHLNGRITFPQKTRERIDAAIERLAYHPNLTARRLSLGRTRVIGVVLPDIANPFFSEMVAEIERSGSAQGYDISIWSTRGDPRREEAAAGRLREAHVDGLIFASAGADPVALRRTLTGLDRVVLLDEDIPGTALPKVMVENMTGAAAAAEHLLTLGHREIAIIAGPAGSSTVSDRIAGFQTALLAAGLGPAPVHYADFQREAGRRAAEALLALPRRPTAIFACSDELAIGAIVAARAMQLEVPRDLSLVGFDDISYASVLGPALTTVRQPLAQMGQTAVDRLLSLLAGTSPPLLTRLKTSLVVRDTTAPPRRA</sequence>
<evidence type="ECO:0000256" key="2">
    <source>
        <dbReference type="ARBA" id="ARBA00023125"/>
    </source>
</evidence>
<dbReference type="InterPro" id="IPR000843">
    <property type="entry name" value="HTH_LacI"/>
</dbReference>
<dbReference type="InterPro" id="IPR046335">
    <property type="entry name" value="LacI/GalR-like_sensor"/>
</dbReference>
<dbReference type="Proteomes" id="UP000248311">
    <property type="component" value="Unassembled WGS sequence"/>
</dbReference>
<dbReference type="PANTHER" id="PTHR30146">
    <property type="entry name" value="LACI-RELATED TRANSCRIPTIONAL REPRESSOR"/>
    <property type="match status" value="1"/>
</dbReference>
<reference evidence="5 6" key="1">
    <citation type="submission" date="2018-06" db="EMBL/GenBank/DDBJ databases">
        <title>Genomic Encyclopedia of Type Strains, Phase III (KMG-III): the genomes of soil and plant-associated and newly described type strains.</title>
        <authorList>
            <person name="Whitman W."/>
        </authorList>
    </citation>
    <scope>NUCLEOTIDE SEQUENCE [LARGE SCALE GENOMIC DNA]</scope>
    <source>
        <strain evidence="5 6">CECT 9025</strain>
    </source>
</reference>
<evidence type="ECO:0000313" key="5">
    <source>
        <dbReference type="EMBL" id="PYE85365.1"/>
    </source>
</evidence>
<evidence type="ECO:0000256" key="3">
    <source>
        <dbReference type="ARBA" id="ARBA00023163"/>
    </source>
</evidence>
<dbReference type="SUPFAM" id="SSF47413">
    <property type="entry name" value="lambda repressor-like DNA-binding domains"/>
    <property type="match status" value="1"/>
</dbReference>
<gene>
    <name evidence="5" type="ORF">DFP88_10129</name>
</gene>
<keyword evidence="6" id="KW-1185">Reference proteome</keyword>
<evidence type="ECO:0000313" key="6">
    <source>
        <dbReference type="Proteomes" id="UP000248311"/>
    </source>
</evidence>
<feature type="domain" description="HTH lacI-type" evidence="4">
    <location>
        <begin position="2"/>
        <end position="56"/>
    </location>
</feature>
<dbReference type="SMART" id="SM00354">
    <property type="entry name" value="HTH_LACI"/>
    <property type="match status" value="1"/>
</dbReference>
<dbReference type="PANTHER" id="PTHR30146:SF138">
    <property type="entry name" value="TRANSCRIPTIONAL REGULATORY PROTEIN"/>
    <property type="match status" value="1"/>
</dbReference>
<dbReference type="GO" id="GO:0000976">
    <property type="term" value="F:transcription cis-regulatory region binding"/>
    <property type="evidence" value="ECO:0007669"/>
    <property type="project" value="TreeGrafter"/>
</dbReference>
<dbReference type="CDD" id="cd01392">
    <property type="entry name" value="HTH_LacI"/>
    <property type="match status" value="1"/>
</dbReference>
<dbReference type="InterPro" id="IPR010982">
    <property type="entry name" value="Lambda_DNA-bd_dom_sf"/>
</dbReference>
<dbReference type="RefSeq" id="WP_110812438.1">
    <property type="nucleotide sequence ID" value="NZ_QJTE01000001.1"/>
</dbReference>
<dbReference type="Pfam" id="PF13377">
    <property type="entry name" value="Peripla_BP_3"/>
    <property type="match status" value="1"/>
</dbReference>
<keyword evidence="3" id="KW-0804">Transcription</keyword>
<dbReference type="Pfam" id="PF00356">
    <property type="entry name" value="LacI"/>
    <property type="match status" value="1"/>
</dbReference>
<dbReference type="GO" id="GO:0003700">
    <property type="term" value="F:DNA-binding transcription factor activity"/>
    <property type="evidence" value="ECO:0007669"/>
    <property type="project" value="TreeGrafter"/>
</dbReference>
<dbReference type="EMBL" id="QJTE01000001">
    <property type="protein sequence ID" value="PYE85365.1"/>
    <property type="molecule type" value="Genomic_DNA"/>
</dbReference>
<name>A0A318SVB7_9RHOB</name>
<dbReference type="PROSITE" id="PS50932">
    <property type="entry name" value="HTH_LACI_2"/>
    <property type="match status" value="1"/>
</dbReference>
<keyword evidence="2" id="KW-0238">DNA-binding</keyword>
<dbReference type="InterPro" id="IPR028082">
    <property type="entry name" value="Peripla_BP_I"/>
</dbReference>
<dbReference type="Gene3D" id="1.10.260.40">
    <property type="entry name" value="lambda repressor-like DNA-binding domains"/>
    <property type="match status" value="1"/>
</dbReference>
<comment type="caution">
    <text evidence="5">The sequence shown here is derived from an EMBL/GenBank/DDBJ whole genome shotgun (WGS) entry which is preliminary data.</text>
</comment>
<keyword evidence="1" id="KW-0805">Transcription regulation</keyword>
<evidence type="ECO:0000259" key="4">
    <source>
        <dbReference type="PROSITE" id="PS50932"/>
    </source>
</evidence>
<dbReference type="SUPFAM" id="SSF53822">
    <property type="entry name" value="Periplasmic binding protein-like I"/>
    <property type="match status" value="1"/>
</dbReference>
<dbReference type="OrthoDB" id="234496at2"/>
<accession>A0A318SVB7</accession>
<protein>
    <submittedName>
        <fullName evidence="5">LacI family transcriptional regulator</fullName>
    </submittedName>
</protein>
<organism evidence="5 6">
    <name type="scientific">Pseudoroseicyclus aestuarii</name>
    <dbReference type="NCBI Taxonomy" id="1795041"/>
    <lineage>
        <taxon>Bacteria</taxon>
        <taxon>Pseudomonadati</taxon>
        <taxon>Pseudomonadota</taxon>
        <taxon>Alphaproteobacteria</taxon>
        <taxon>Rhodobacterales</taxon>
        <taxon>Paracoccaceae</taxon>
        <taxon>Pseudoroseicyclus</taxon>
    </lineage>
</organism>
<evidence type="ECO:0000256" key="1">
    <source>
        <dbReference type="ARBA" id="ARBA00023015"/>
    </source>
</evidence>
<dbReference type="Gene3D" id="3.40.50.2300">
    <property type="match status" value="2"/>
</dbReference>